<evidence type="ECO:0000256" key="1">
    <source>
        <dbReference type="ARBA" id="ARBA00001946"/>
    </source>
</evidence>
<keyword evidence="6" id="KW-0378">Hydrolase</keyword>
<dbReference type="InterPro" id="IPR041492">
    <property type="entry name" value="HAD_2"/>
</dbReference>
<dbReference type="KEGG" id="lpg:BB562_16040"/>
<dbReference type="RefSeq" id="WP_101874242.1">
    <property type="nucleotide sequence ID" value="NZ_BOUG01000002.1"/>
</dbReference>
<evidence type="ECO:0000313" key="7">
    <source>
        <dbReference type="Proteomes" id="UP001267003"/>
    </source>
</evidence>
<dbReference type="Proteomes" id="UP001267003">
    <property type="component" value="Unassembled WGS sequence"/>
</dbReference>
<name>A0AAW8VVM7_LACPE</name>
<dbReference type="Gene3D" id="3.40.50.1000">
    <property type="entry name" value="HAD superfamily/HAD-like"/>
    <property type="match status" value="1"/>
</dbReference>
<dbReference type="AlphaFoldDB" id="A0AAW8VVM7"/>
<accession>A0AAW8VVM7</accession>
<dbReference type="CDD" id="cd07505">
    <property type="entry name" value="HAD_BPGM-like"/>
    <property type="match status" value="1"/>
</dbReference>
<evidence type="ECO:0000256" key="3">
    <source>
        <dbReference type="ARBA" id="ARBA00022723"/>
    </source>
</evidence>
<evidence type="ECO:0000256" key="2">
    <source>
        <dbReference type="ARBA" id="ARBA00006171"/>
    </source>
</evidence>
<dbReference type="InterPro" id="IPR023198">
    <property type="entry name" value="PGP-like_dom2"/>
</dbReference>
<reference evidence="6" key="1">
    <citation type="submission" date="2023-08" db="EMBL/GenBank/DDBJ databases">
        <authorList>
            <person name="Page C.A."/>
            <person name="Perez-Diaz I.M."/>
        </authorList>
    </citation>
    <scope>NUCLEOTIDE SEQUENCE</scope>
    <source>
        <strain evidence="6">7.8.46</strain>
    </source>
</reference>
<dbReference type="PANTHER" id="PTHR46193:SF18">
    <property type="entry name" value="HEXITOL PHOSPHATASE B"/>
    <property type="match status" value="1"/>
</dbReference>
<protein>
    <submittedName>
        <fullName evidence="6">HAD family hydrolase</fullName>
    </submittedName>
</protein>
<evidence type="ECO:0000256" key="5">
    <source>
        <dbReference type="ARBA" id="ARBA00023277"/>
    </source>
</evidence>
<comment type="cofactor">
    <cofactor evidence="1">
        <name>Mg(2+)</name>
        <dbReference type="ChEBI" id="CHEBI:18420"/>
    </cofactor>
</comment>
<dbReference type="GO" id="GO:0046872">
    <property type="term" value="F:metal ion binding"/>
    <property type="evidence" value="ECO:0007669"/>
    <property type="project" value="UniProtKB-KW"/>
</dbReference>
<dbReference type="EMBL" id="JAVLAQ010000001">
    <property type="protein sequence ID" value="MDT6989862.1"/>
    <property type="molecule type" value="Genomic_DNA"/>
</dbReference>
<dbReference type="PANTHER" id="PTHR46193">
    <property type="entry name" value="6-PHOSPHOGLUCONATE PHOSPHATASE"/>
    <property type="match status" value="1"/>
</dbReference>
<dbReference type="InterPro" id="IPR036412">
    <property type="entry name" value="HAD-like_sf"/>
</dbReference>
<keyword evidence="5" id="KW-0119">Carbohydrate metabolism</keyword>
<comment type="caution">
    <text evidence="6">The sequence shown here is derived from an EMBL/GenBank/DDBJ whole genome shotgun (WGS) entry which is preliminary data.</text>
</comment>
<keyword evidence="3" id="KW-0479">Metal-binding</keyword>
<dbReference type="InterPro" id="IPR051600">
    <property type="entry name" value="Beta-PGM-like"/>
</dbReference>
<dbReference type="Pfam" id="PF13419">
    <property type="entry name" value="HAD_2"/>
    <property type="match status" value="1"/>
</dbReference>
<dbReference type="SFLD" id="SFLDG01129">
    <property type="entry name" value="C1.5:_HAD__Beta-PGM__Phosphata"/>
    <property type="match status" value="1"/>
</dbReference>
<keyword evidence="4" id="KW-0460">Magnesium</keyword>
<organism evidence="6 7">
    <name type="scientific">Lactiplantibacillus pentosus</name>
    <name type="common">Lactobacillus pentosus</name>
    <dbReference type="NCBI Taxonomy" id="1589"/>
    <lineage>
        <taxon>Bacteria</taxon>
        <taxon>Bacillati</taxon>
        <taxon>Bacillota</taxon>
        <taxon>Bacilli</taxon>
        <taxon>Lactobacillales</taxon>
        <taxon>Lactobacillaceae</taxon>
        <taxon>Lactiplantibacillus</taxon>
    </lineage>
</organism>
<dbReference type="InterPro" id="IPR023214">
    <property type="entry name" value="HAD_sf"/>
</dbReference>
<comment type="similarity">
    <text evidence="2">Belongs to the HAD-like hydrolase superfamily. CbbY/CbbZ/Gph/YieH family.</text>
</comment>
<dbReference type="GO" id="GO:0016787">
    <property type="term" value="F:hydrolase activity"/>
    <property type="evidence" value="ECO:0007669"/>
    <property type="project" value="UniProtKB-KW"/>
</dbReference>
<evidence type="ECO:0000256" key="4">
    <source>
        <dbReference type="ARBA" id="ARBA00022842"/>
    </source>
</evidence>
<dbReference type="Gene3D" id="1.10.150.240">
    <property type="entry name" value="Putative phosphatase, domain 2"/>
    <property type="match status" value="1"/>
</dbReference>
<sequence length="226" mass="26216">MINTMIFDFNGTMFFDGKIQKESWGEFLKEEFKRTMTESEFEKHVAGRNNRDTLEYYAERKISDEELEVLTNKKEQIYCDMCLSRPKEFHLVDGLPDFLNVCLKNGIKLNIATASERPNVEFFFEHLDLEKWFNIESVSLNDSKLPGKPAPDMFLRAMDNIDSIPRDSAIFEDSVSGIQAANRANAEQVVLVEDPDLTVVNMPTNLRVDEVIQDYFCFIETLTKRK</sequence>
<gene>
    <name evidence="6" type="ORF">RI536_07050</name>
</gene>
<dbReference type="SFLD" id="SFLDS00003">
    <property type="entry name" value="Haloacid_Dehalogenase"/>
    <property type="match status" value="1"/>
</dbReference>
<proteinExistence type="inferred from homology"/>
<dbReference type="SUPFAM" id="SSF56784">
    <property type="entry name" value="HAD-like"/>
    <property type="match status" value="1"/>
</dbReference>
<evidence type="ECO:0000313" key="6">
    <source>
        <dbReference type="EMBL" id="MDT6989862.1"/>
    </source>
</evidence>